<proteinExistence type="predicted"/>
<evidence type="ECO:0000313" key="2">
    <source>
        <dbReference type="WBParaSite" id="JU765_v2.g19494.t3"/>
    </source>
</evidence>
<organism evidence="1 2">
    <name type="scientific">Panagrolaimus sp. JU765</name>
    <dbReference type="NCBI Taxonomy" id="591449"/>
    <lineage>
        <taxon>Eukaryota</taxon>
        <taxon>Metazoa</taxon>
        <taxon>Ecdysozoa</taxon>
        <taxon>Nematoda</taxon>
        <taxon>Chromadorea</taxon>
        <taxon>Rhabditida</taxon>
        <taxon>Tylenchina</taxon>
        <taxon>Panagrolaimomorpha</taxon>
        <taxon>Panagrolaimoidea</taxon>
        <taxon>Panagrolaimidae</taxon>
        <taxon>Panagrolaimus</taxon>
    </lineage>
</organism>
<name>A0AC34QU70_9BILA</name>
<dbReference type="WBParaSite" id="JU765_v2.g19494.t3">
    <property type="protein sequence ID" value="JU765_v2.g19494.t3"/>
    <property type="gene ID" value="JU765_v2.g19494"/>
</dbReference>
<sequence length="1577" mass="178019">MIAMAEPAGLARWETLDAIQLDVFQVSMKKVLVSFAVDTAIYLFLAWYISALFPGTYGIPKKWNFFMTKSYWVHSSAVTETDSRATSTPPANSDDFEVEPNLPLAVEIVDMVKVYNNNTKALDKLSVRFYESQITGFLGHNGAGKTTTISILSGLYTPSKGTAYIYDKDIRTEMSSIRESLGVCPQYNVLFDLMTVEEQLWFYGSLKGVSSDDIDSEVENILMDIDLVKKRTALSILSGLYTPSKGTAYIYDKDIRTEMSSIRESLGVCPQYNVLFDLMTVEEQLWFYGSLKGVSSDDIDSEVENILMDIDLMKKRAALSSDLSGGMKRKLCIGIALIGGSKLVILDEPTAGIDAHARRSIWQLLLKHKRGRTMILSTHHMDEADVLADRIAIIAEGQLRTAGSALFLKKRFGNGYTLTLARSTNRMSVLPPPYVENPGETLPRKPLDELMEKMTKNRSKFVDDMGTEVVYNLPLDMSAEEMKRLFEELDMKKYDLGIDSYGISAPTLQQIFIRVAPMHELKLKKEQMKTCLGIIKNLWRKLTKKNVQVSNENLTEHLVNNMPEDHSHPPVVTVETKRALLKLHTKALLAKRWHNTRRILLVLFAELYAKFQQRAGTISYSYDVSQQPLYLTPIIYGNYTEVYFGVWNQKHATVSYLKSMMESPGIGCRCMTNIDLYNDTMDRCLDDYGEGHMNLAGDVASKIPYNVEQKCGCTPNGGWNCTYGDYPIESLQSFTLNTSDRVWDVTFRNISQFRLVNSKNTTRHVNVTLGGWTVGHTNVQSMTEFEMGYAGDGLDTLLASLDSAASVWSLDWENATDGVNWTTSSNPFNPEYGNPKDFFNDTLPSLETEENAKIWFNNKAYAALPINTNSYHNGILRALSSPYKDPEEVGIMTISHPMNKTVEDAVGFSDQLQKTMMFRVVVSVLVLSFIPASACLLLVEERTSFSRHLQSVFGVSPWLYWLTNFIYDYRSGPQLHPRHRHLQSVFGVSPWLYWLTNFIYDYMILNICCLLIVLIYVAMGVEVFTYSLDASYSTFLIFVIYNASVLPCIYVFQMIFTIPSVAYAIIGIGLFFIGVVTSMVILLLENLVSSDDTLVVAHQICSIVFLIVPQYNLGVAISRLNFIYGVYITAEQYLKSIGRRDMLGQVPLPLVSRWDLMGQHFFALIVDGLIFLIILGIIEYKHVIFKFLRRREQRTTRKLLEKYHKDRKLLDEDVQREQTFVENIKNYDDYGLVVKGLSKGYSGEFLAVENLSFAVEKGECFGLLGVNGAGKTSTFSMLTGRLIIGSGDAYIHGNSVVDGGFNSFRLLGYCPQFDALNLRLTAREQLTFYARIRGIREMDIEHIVDWAINQMQLLPYANEVSGSYSGGNKRKLSAAIALVADPPVVLLDEPSAGMDVSSQQFMWNLILQLRRAKRTVIITSHSMEECEALCTRTAIMVHGQFQCIGSIQHLKEKFGQGYTLTIKVVHKEDIERVKEFVRKNIAGSFLQSIHCNTLFYRIRGIHCSLSLAFGAINELQKLLPIEDYQLSQTTLDDVFVSFAAKSENDPADLGDVTFDEIHSPPPDRTQESTDLTDPPNH</sequence>
<dbReference type="Proteomes" id="UP000887576">
    <property type="component" value="Unplaced"/>
</dbReference>
<evidence type="ECO:0000313" key="1">
    <source>
        <dbReference type="Proteomes" id="UP000887576"/>
    </source>
</evidence>
<reference evidence="2" key="1">
    <citation type="submission" date="2022-11" db="UniProtKB">
        <authorList>
            <consortium name="WormBaseParasite"/>
        </authorList>
    </citation>
    <scope>IDENTIFICATION</scope>
</reference>
<accession>A0AC34QU70</accession>
<protein>
    <submittedName>
        <fullName evidence="2">ABC transporter domain-containing protein</fullName>
    </submittedName>
</protein>